<dbReference type="InterPro" id="IPR027417">
    <property type="entry name" value="P-loop_NTPase"/>
</dbReference>
<keyword evidence="5" id="KW-0547">Nucleotide-binding</keyword>
<dbReference type="GO" id="GO:0005524">
    <property type="term" value="F:ATP binding"/>
    <property type="evidence" value="ECO:0007669"/>
    <property type="project" value="UniProtKB-KW"/>
</dbReference>
<dbReference type="SMART" id="SM00382">
    <property type="entry name" value="AAA"/>
    <property type="match status" value="1"/>
</dbReference>
<dbReference type="InterPro" id="IPR050086">
    <property type="entry name" value="MetN_ABC_transporter-like"/>
</dbReference>
<protein>
    <submittedName>
        <fullName evidence="9">Amino acid ABC transporter ATP-binding protein</fullName>
    </submittedName>
</protein>
<keyword evidence="7" id="KW-0472">Membrane</keyword>
<keyword evidence="4" id="KW-1003">Cell membrane</keyword>
<evidence type="ECO:0000256" key="3">
    <source>
        <dbReference type="ARBA" id="ARBA00022448"/>
    </source>
</evidence>
<dbReference type="EMBL" id="JAJOZR010000005">
    <property type="protein sequence ID" value="MCD7109297.1"/>
    <property type="molecule type" value="Genomic_DNA"/>
</dbReference>
<dbReference type="InterPro" id="IPR017871">
    <property type="entry name" value="ABC_transporter-like_CS"/>
</dbReference>
<evidence type="ECO:0000256" key="5">
    <source>
        <dbReference type="ARBA" id="ARBA00022741"/>
    </source>
</evidence>
<dbReference type="GO" id="GO:0016887">
    <property type="term" value="F:ATP hydrolysis activity"/>
    <property type="evidence" value="ECO:0007669"/>
    <property type="project" value="InterPro"/>
</dbReference>
<dbReference type="InterPro" id="IPR030679">
    <property type="entry name" value="ABC_ATPase_HisP-typ"/>
</dbReference>
<feature type="domain" description="ABC transporter" evidence="8">
    <location>
        <begin position="2"/>
        <end position="242"/>
    </location>
</feature>
<evidence type="ECO:0000256" key="2">
    <source>
        <dbReference type="ARBA" id="ARBA00005417"/>
    </source>
</evidence>
<dbReference type="PROSITE" id="PS50893">
    <property type="entry name" value="ABC_TRANSPORTER_2"/>
    <property type="match status" value="1"/>
</dbReference>
<dbReference type="PROSITE" id="PS00211">
    <property type="entry name" value="ABC_TRANSPORTER_1"/>
    <property type="match status" value="1"/>
</dbReference>
<dbReference type="Gene3D" id="3.40.50.300">
    <property type="entry name" value="P-loop containing nucleotide triphosphate hydrolases"/>
    <property type="match status" value="1"/>
</dbReference>
<evidence type="ECO:0000256" key="4">
    <source>
        <dbReference type="ARBA" id="ARBA00022475"/>
    </source>
</evidence>
<dbReference type="InterPro" id="IPR003439">
    <property type="entry name" value="ABC_transporter-like_ATP-bd"/>
</dbReference>
<dbReference type="PANTHER" id="PTHR43166">
    <property type="entry name" value="AMINO ACID IMPORT ATP-BINDING PROTEIN"/>
    <property type="match status" value="1"/>
</dbReference>
<sequence>MIELRHIEKRFGDAVILKDINLTIPEGSVTALIGPSGGGKSTLLRCINLLEIPSAGTIRIGSEETSFVNGRKPGWNDIQKIRQQTGMVFQNFQLFPHRTAIENVMESLTTVLKWPADKARTRAMELLTKVGMAEKATAWPATLSGGQQQRVAIARALAPSPRVLLCDEPTSALDPELAAEVVDVLGTLAREGTTMVMATHDLRLASKLADQVIFLQAGDIVESGPARTVFDTPQRERTRQFVSSISAAQVL</sequence>
<accession>A0A9X1NQG8</accession>
<dbReference type="Pfam" id="PF00005">
    <property type="entry name" value="ABC_tran"/>
    <property type="match status" value="1"/>
</dbReference>
<dbReference type="Proteomes" id="UP001139089">
    <property type="component" value="Unassembled WGS sequence"/>
</dbReference>
<evidence type="ECO:0000259" key="8">
    <source>
        <dbReference type="PROSITE" id="PS50893"/>
    </source>
</evidence>
<dbReference type="AlphaFoldDB" id="A0A9X1NQG8"/>
<dbReference type="RefSeq" id="WP_231813790.1">
    <property type="nucleotide sequence ID" value="NZ_JAJOZR010000005.1"/>
</dbReference>
<comment type="caution">
    <text evidence="9">The sequence shown here is derived from an EMBL/GenBank/DDBJ whole genome shotgun (WGS) entry which is preliminary data.</text>
</comment>
<name>A0A9X1NQG8_9HYPH</name>
<comment type="similarity">
    <text evidence="2">Belongs to the ABC transporter superfamily.</text>
</comment>
<dbReference type="GO" id="GO:0015424">
    <property type="term" value="F:ABC-type amino acid transporter activity"/>
    <property type="evidence" value="ECO:0007669"/>
    <property type="project" value="InterPro"/>
</dbReference>
<evidence type="ECO:0000313" key="9">
    <source>
        <dbReference type="EMBL" id="MCD7109297.1"/>
    </source>
</evidence>
<organism evidence="9 10">
    <name type="scientific">Rhizobium quercicola</name>
    <dbReference type="NCBI Taxonomy" id="2901226"/>
    <lineage>
        <taxon>Bacteria</taxon>
        <taxon>Pseudomonadati</taxon>
        <taxon>Pseudomonadota</taxon>
        <taxon>Alphaproteobacteria</taxon>
        <taxon>Hyphomicrobiales</taxon>
        <taxon>Rhizobiaceae</taxon>
        <taxon>Rhizobium/Agrobacterium group</taxon>
        <taxon>Rhizobium</taxon>
    </lineage>
</organism>
<keyword evidence="10" id="KW-1185">Reference proteome</keyword>
<dbReference type="InterPro" id="IPR003593">
    <property type="entry name" value="AAA+_ATPase"/>
</dbReference>
<reference evidence="9" key="1">
    <citation type="submission" date="2021-12" db="EMBL/GenBank/DDBJ databases">
        <authorList>
            <person name="Li Y."/>
        </authorList>
    </citation>
    <scope>NUCLEOTIDE SEQUENCE</scope>
    <source>
        <strain evidence="9">DKSPLA3</strain>
    </source>
</reference>
<keyword evidence="6 9" id="KW-0067">ATP-binding</keyword>
<gene>
    <name evidence="9" type="ORF">LRX75_09580</name>
</gene>
<dbReference type="GO" id="GO:0005886">
    <property type="term" value="C:plasma membrane"/>
    <property type="evidence" value="ECO:0007669"/>
    <property type="project" value="UniProtKB-SubCell"/>
</dbReference>
<evidence type="ECO:0000256" key="7">
    <source>
        <dbReference type="ARBA" id="ARBA00023136"/>
    </source>
</evidence>
<keyword evidence="3" id="KW-0813">Transport</keyword>
<evidence type="ECO:0000256" key="6">
    <source>
        <dbReference type="ARBA" id="ARBA00022840"/>
    </source>
</evidence>
<dbReference type="SUPFAM" id="SSF52540">
    <property type="entry name" value="P-loop containing nucleoside triphosphate hydrolases"/>
    <property type="match status" value="1"/>
</dbReference>
<evidence type="ECO:0000313" key="10">
    <source>
        <dbReference type="Proteomes" id="UP001139089"/>
    </source>
</evidence>
<evidence type="ECO:0000256" key="1">
    <source>
        <dbReference type="ARBA" id="ARBA00004202"/>
    </source>
</evidence>
<dbReference type="PANTHER" id="PTHR43166:SF35">
    <property type="entry name" value="L-CYSTINE IMPORT ATP-BINDING PROTEIN TCYN"/>
    <property type="match status" value="1"/>
</dbReference>
<proteinExistence type="inferred from homology"/>
<dbReference type="PIRSF" id="PIRSF039085">
    <property type="entry name" value="ABC_ATPase_HisP"/>
    <property type="match status" value="1"/>
</dbReference>
<comment type="subcellular location">
    <subcellularLocation>
        <location evidence="1">Cell membrane</location>
        <topology evidence="1">Peripheral membrane protein</topology>
    </subcellularLocation>
</comment>